<reference evidence="3 5" key="1">
    <citation type="journal article" date="2012" name="Nature">
        <title>Algal genomes reveal evolutionary mosaicism and the fate of nucleomorphs.</title>
        <authorList>
            <consortium name="DOE Joint Genome Institute"/>
            <person name="Curtis B.A."/>
            <person name="Tanifuji G."/>
            <person name="Burki F."/>
            <person name="Gruber A."/>
            <person name="Irimia M."/>
            <person name="Maruyama S."/>
            <person name="Arias M.C."/>
            <person name="Ball S.G."/>
            <person name="Gile G.H."/>
            <person name="Hirakawa Y."/>
            <person name="Hopkins J.F."/>
            <person name="Kuo A."/>
            <person name="Rensing S.A."/>
            <person name="Schmutz J."/>
            <person name="Symeonidi A."/>
            <person name="Elias M."/>
            <person name="Eveleigh R.J."/>
            <person name="Herman E.K."/>
            <person name="Klute M.J."/>
            <person name="Nakayama T."/>
            <person name="Obornik M."/>
            <person name="Reyes-Prieto A."/>
            <person name="Armbrust E.V."/>
            <person name="Aves S.J."/>
            <person name="Beiko R.G."/>
            <person name="Coutinho P."/>
            <person name="Dacks J.B."/>
            <person name="Durnford D.G."/>
            <person name="Fast N.M."/>
            <person name="Green B.R."/>
            <person name="Grisdale C.J."/>
            <person name="Hempel F."/>
            <person name="Henrissat B."/>
            <person name="Hoppner M.P."/>
            <person name="Ishida K."/>
            <person name="Kim E."/>
            <person name="Koreny L."/>
            <person name="Kroth P.G."/>
            <person name="Liu Y."/>
            <person name="Malik S.B."/>
            <person name="Maier U.G."/>
            <person name="McRose D."/>
            <person name="Mock T."/>
            <person name="Neilson J.A."/>
            <person name="Onodera N.T."/>
            <person name="Poole A.M."/>
            <person name="Pritham E.J."/>
            <person name="Richards T.A."/>
            <person name="Rocap G."/>
            <person name="Roy S.W."/>
            <person name="Sarai C."/>
            <person name="Schaack S."/>
            <person name="Shirato S."/>
            <person name="Slamovits C.H."/>
            <person name="Spencer D.F."/>
            <person name="Suzuki S."/>
            <person name="Worden A.Z."/>
            <person name="Zauner S."/>
            <person name="Barry K."/>
            <person name="Bell C."/>
            <person name="Bharti A.K."/>
            <person name="Crow J.A."/>
            <person name="Grimwood J."/>
            <person name="Kramer R."/>
            <person name="Lindquist E."/>
            <person name="Lucas S."/>
            <person name="Salamov A."/>
            <person name="McFadden G.I."/>
            <person name="Lane C.E."/>
            <person name="Keeling P.J."/>
            <person name="Gray M.W."/>
            <person name="Grigoriev I.V."/>
            <person name="Archibald J.M."/>
        </authorList>
    </citation>
    <scope>NUCLEOTIDE SEQUENCE</scope>
    <source>
        <strain evidence="3 5">CCMP2712</strain>
    </source>
</reference>
<gene>
    <name evidence="3" type="ORF">GUITHDRAFT_150171</name>
</gene>
<feature type="chain" id="PRO_5011944470" description="Secreted protein" evidence="2">
    <location>
        <begin position="16"/>
        <end position="67"/>
    </location>
</feature>
<feature type="compositionally biased region" description="Low complexity" evidence="1">
    <location>
        <begin position="40"/>
        <end position="53"/>
    </location>
</feature>
<evidence type="ECO:0000256" key="1">
    <source>
        <dbReference type="SAM" id="MobiDB-lite"/>
    </source>
</evidence>
<evidence type="ECO:0000313" key="3">
    <source>
        <dbReference type="EMBL" id="EKX54173.1"/>
    </source>
</evidence>
<keyword evidence="2" id="KW-0732">Signal</keyword>
<evidence type="ECO:0000313" key="5">
    <source>
        <dbReference type="Proteomes" id="UP000011087"/>
    </source>
</evidence>
<dbReference type="EMBL" id="JH992968">
    <property type="protein sequence ID" value="EKX54173.1"/>
    <property type="molecule type" value="Genomic_DNA"/>
</dbReference>
<feature type="region of interest" description="Disordered" evidence="1">
    <location>
        <begin position="24"/>
        <end position="53"/>
    </location>
</feature>
<evidence type="ECO:0000313" key="4">
    <source>
        <dbReference type="EnsemblProtists" id="EKX54173"/>
    </source>
</evidence>
<keyword evidence="5" id="KW-1185">Reference proteome</keyword>
<name>L1K1B6_GUITC</name>
<organism evidence="3">
    <name type="scientific">Guillardia theta (strain CCMP2712)</name>
    <name type="common">Cryptophyte</name>
    <dbReference type="NCBI Taxonomy" id="905079"/>
    <lineage>
        <taxon>Eukaryota</taxon>
        <taxon>Cryptophyceae</taxon>
        <taxon>Pyrenomonadales</taxon>
        <taxon>Geminigeraceae</taxon>
        <taxon>Guillardia</taxon>
    </lineage>
</organism>
<dbReference type="KEGG" id="gtt:GUITHDRAFT_150171"/>
<dbReference type="HOGENOM" id="CLU_2817867_0_0_1"/>
<evidence type="ECO:0008006" key="6">
    <source>
        <dbReference type="Google" id="ProtNLM"/>
    </source>
</evidence>
<dbReference type="Proteomes" id="UP000011087">
    <property type="component" value="Unassembled WGS sequence"/>
</dbReference>
<reference evidence="4" key="3">
    <citation type="submission" date="2016-03" db="UniProtKB">
        <authorList>
            <consortium name="EnsemblProtists"/>
        </authorList>
    </citation>
    <scope>IDENTIFICATION</scope>
</reference>
<evidence type="ECO:0000256" key="2">
    <source>
        <dbReference type="SAM" id="SignalP"/>
    </source>
</evidence>
<feature type="signal peptide" evidence="2">
    <location>
        <begin position="1"/>
        <end position="15"/>
    </location>
</feature>
<dbReference type="RefSeq" id="XP_005841153.1">
    <property type="nucleotide sequence ID" value="XM_005841096.1"/>
</dbReference>
<dbReference type="EnsemblProtists" id="EKX54173">
    <property type="protein sequence ID" value="EKX54173"/>
    <property type="gene ID" value="GUITHDRAFT_150171"/>
</dbReference>
<reference evidence="5" key="2">
    <citation type="submission" date="2012-11" db="EMBL/GenBank/DDBJ databases">
        <authorList>
            <person name="Kuo A."/>
            <person name="Curtis B.A."/>
            <person name="Tanifuji G."/>
            <person name="Burki F."/>
            <person name="Gruber A."/>
            <person name="Irimia M."/>
            <person name="Maruyama S."/>
            <person name="Arias M.C."/>
            <person name="Ball S.G."/>
            <person name="Gile G.H."/>
            <person name="Hirakawa Y."/>
            <person name="Hopkins J.F."/>
            <person name="Rensing S.A."/>
            <person name="Schmutz J."/>
            <person name="Symeonidi A."/>
            <person name="Elias M."/>
            <person name="Eveleigh R.J."/>
            <person name="Herman E.K."/>
            <person name="Klute M.J."/>
            <person name="Nakayama T."/>
            <person name="Obornik M."/>
            <person name="Reyes-Prieto A."/>
            <person name="Armbrust E.V."/>
            <person name="Aves S.J."/>
            <person name="Beiko R.G."/>
            <person name="Coutinho P."/>
            <person name="Dacks J.B."/>
            <person name="Durnford D.G."/>
            <person name="Fast N.M."/>
            <person name="Green B.R."/>
            <person name="Grisdale C."/>
            <person name="Hempe F."/>
            <person name="Henrissat B."/>
            <person name="Hoppner M.P."/>
            <person name="Ishida K.-I."/>
            <person name="Kim E."/>
            <person name="Koreny L."/>
            <person name="Kroth P.G."/>
            <person name="Liu Y."/>
            <person name="Malik S.-B."/>
            <person name="Maier U.G."/>
            <person name="McRose D."/>
            <person name="Mock T."/>
            <person name="Neilson J.A."/>
            <person name="Onodera N.T."/>
            <person name="Poole A.M."/>
            <person name="Pritham E.J."/>
            <person name="Richards T.A."/>
            <person name="Rocap G."/>
            <person name="Roy S.W."/>
            <person name="Sarai C."/>
            <person name="Schaack S."/>
            <person name="Shirato S."/>
            <person name="Slamovits C.H."/>
            <person name="Spencer D.F."/>
            <person name="Suzuki S."/>
            <person name="Worden A.Z."/>
            <person name="Zauner S."/>
            <person name="Barry K."/>
            <person name="Bell C."/>
            <person name="Bharti A.K."/>
            <person name="Crow J.A."/>
            <person name="Grimwood J."/>
            <person name="Kramer R."/>
            <person name="Lindquist E."/>
            <person name="Lucas S."/>
            <person name="Salamov A."/>
            <person name="McFadden G.I."/>
            <person name="Lane C.E."/>
            <person name="Keeling P.J."/>
            <person name="Gray M.W."/>
            <person name="Grigoriev I.V."/>
            <person name="Archibald J.M."/>
        </authorList>
    </citation>
    <scope>NUCLEOTIDE SEQUENCE</scope>
    <source>
        <strain evidence="5">CCMP2712</strain>
    </source>
</reference>
<dbReference type="PaxDb" id="55529-EKX54173"/>
<protein>
    <recommendedName>
        <fullName evidence="6">Secreted protein</fullName>
    </recommendedName>
</protein>
<proteinExistence type="predicted"/>
<dbReference type="AlphaFoldDB" id="L1K1B6"/>
<accession>L1K1B6</accession>
<dbReference type="GeneID" id="17310616"/>
<sequence length="67" mass="7089">MAPLLGLSLILLCSALRCRCGGISHRSASSTNQSREPRSSRPSSTTSFSSFQSRGCRRICGEVGPAC</sequence>